<gene>
    <name evidence="1" type="ORF">HA336_03125</name>
</gene>
<protein>
    <submittedName>
        <fullName evidence="1">DUF1847 domain-containing protein</fullName>
    </submittedName>
</protein>
<proteinExistence type="predicted"/>
<comment type="caution">
    <text evidence="1">The sequence shown here is derived from an EMBL/GenBank/DDBJ whole genome shotgun (WGS) entry which is preliminary data.</text>
</comment>
<dbReference type="RefSeq" id="WP_148679539.1">
    <property type="nucleotide sequence ID" value="NZ_DUJS01000002.1"/>
</dbReference>
<organism evidence="1 2">
    <name type="scientific">Methanopyrus kandleri</name>
    <dbReference type="NCBI Taxonomy" id="2320"/>
    <lineage>
        <taxon>Archaea</taxon>
        <taxon>Methanobacteriati</taxon>
        <taxon>Methanobacteriota</taxon>
        <taxon>Methanomada group</taxon>
        <taxon>Methanopyri</taxon>
        <taxon>Methanopyrales</taxon>
        <taxon>Methanopyraceae</taxon>
        <taxon>Methanopyrus</taxon>
    </lineage>
</organism>
<evidence type="ECO:0000313" key="1">
    <source>
        <dbReference type="EMBL" id="HII70208.1"/>
    </source>
</evidence>
<dbReference type="InterPro" id="IPR014997">
    <property type="entry name" value="DUF1847"/>
</dbReference>
<dbReference type="Pfam" id="PF08901">
    <property type="entry name" value="DUF1847"/>
    <property type="match status" value="1"/>
</dbReference>
<sequence length="167" mass="18821">MERTVESYRRDELFRSASEIEVEGYMEWTRVEEIAELCERMVWKSVGVAFCVGLAEEARALCEFLEGRGLEVYSVCCKVGGVPKSKLSLLELKPGDKVCNPRLQARLLNEIGTDLNVLVGLCVGHDIIFIEESEAPVTVAVVKDRRLAHCPALALTNRYYRRKLGLE</sequence>
<evidence type="ECO:0000313" key="2">
    <source>
        <dbReference type="Proteomes" id="UP000619545"/>
    </source>
</evidence>
<name>A0A832TCB9_9EURY</name>
<dbReference type="EMBL" id="DUJS01000002">
    <property type="protein sequence ID" value="HII70208.1"/>
    <property type="molecule type" value="Genomic_DNA"/>
</dbReference>
<dbReference type="Proteomes" id="UP000619545">
    <property type="component" value="Unassembled WGS sequence"/>
</dbReference>
<reference evidence="1" key="1">
    <citation type="journal article" date="2020" name="bioRxiv">
        <title>A rank-normalized archaeal taxonomy based on genome phylogeny resolves widespread incomplete and uneven classifications.</title>
        <authorList>
            <person name="Rinke C."/>
            <person name="Chuvochina M."/>
            <person name="Mussig A.J."/>
            <person name="Chaumeil P.-A."/>
            <person name="Waite D.W."/>
            <person name="Whitman W.B."/>
            <person name="Parks D.H."/>
            <person name="Hugenholtz P."/>
        </authorList>
    </citation>
    <scope>NUCLEOTIDE SEQUENCE</scope>
    <source>
        <strain evidence="1">UBA8853</strain>
    </source>
</reference>
<accession>A0A832TCB9</accession>
<dbReference type="AlphaFoldDB" id="A0A832TCB9"/>